<accession>A0A8C1JDZ7</accession>
<dbReference type="Gene3D" id="3.40.50.1110">
    <property type="entry name" value="SGNH hydrolase"/>
    <property type="match status" value="1"/>
</dbReference>
<dbReference type="Ensembl" id="ENSCCRT00010033781.1">
    <property type="protein sequence ID" value="ENSCCRP00010030771.1"/>
    <property type="gene ID" value="ENSCCRG00010013138.1"/>
</dbReference>
<dbReference type="AlphaFoldDB" id="A0A8C1JDZ7"/>
<name>A0A8C1JDZ7_CYPCA</name>
<proteinExistence type="predicted"/>
<dbReference type="PANTHER" id="PTHR14209:SF19">
    <property type="entry name" value="ISOAMYL ACETATE-HYDROLYZING ESTERASE 1 HOMOLOG"/>
    <property type="match status" value="1"/>
</dbReference>
<dbReference type="PANTHER" id="PTHR14209">
    <property type="entry name" value="ISOAMYL ACETATE-HYDROLYZING ESTERASE 1"/>
    <property type="match status" value="1"/>
</dbReference>
<evidence type="ECO:0000313" key="2">
    <source>
        <dbReference type="Proteomes" id="UP000694427"/>
    </source>
</evidence>
<dbReference type="InterPro" id="IPR045136">
    <property type="entry name" value="Iah1-like"/>
</dbReference>
<sequence length="161" mass="18368">TIWDTGHFGVYKNPAQHVPLHEFTENLKDIEKECLLKGSSLNRLNSVVGQYVQACVQAARQSGVDNTNSFFSPKDFSVYLSDALHLSDKGNQFLAEHFWTLLERRVTDLPFILAAYCVIKTQVKWCTACKTPFSSCGLYLDIFGYAYRHKLYKDHPTVNLI</sequence>
<dbReference type="InterPro" id="IPR036514">
    <property type="entry name" value="SGNH_hydro_sf"/>
</dbReference>
<reference evidence="1" key="1">
    <citation type="submission" date="2025-08" db="UniProtKB">
        <authorList>
            <consortium name="Ensembl"/>
        </authorList>
    </citation>
    <scope>IDENTIFICATION</scope>
</reference>
<keyword evidence="2" id="KW-1185">Reference proteome</keyword>
<dbReference type="Proteomes" id="UP000694427">
    <property type="component" value="Unplaced"/>
</dbReference>
<dbReference type="SUPFAM" id="SSF52266">
    <property type="entry name" value="SGNH hydrolase"/>
    <property type="match status" value="1"/>
</dbReference>
<evidence type="ECO:0000313" key="1">
    <source>
        <dbReference type="Ensembl" id="ENSCCRP00010030771.1"/>
    </source>
</evidence>
<organism evidence="1 2">
    <name type="scientific">Cyprinus carpio</name>
    <name type="common">Common carp</name>
    <dbReference type="NCBI Taxonomy" id="7962"/>
    <lineage>
        <taxon>Eukaryota</taxon>
        <taxon>Metazoa</taxon>
        <taxon>Chordata</taxon>
        <taxon>Craniata</taxon>
        <taxon>Vertebrata</taxon>
        <taxon>Euteleostomi</taxon>
        <taxon>Actinopterygii</taxon>
        <taxon>Neopterygii</taxon>
        <taxon>Teleostei</taxon>
        <taxon>Ostariophysi</taxon>
        <taxon>Cypriniformes</taxon>
        <taxon>Cyprinidae</taxon>
        <taxon>Cyprininae</taxon>
        <taxon>Cyprinus</taxon>
    </lineage>
</organism>
<protein>
    <submittedName>
        <fullName evidence="1">Uncharacterized protein</fullName>
    </submittedName>
</protein>
<reference evidence="1" key="2">
    <citation type="submission" date="2025-09" db="UniProtKB">
        <authorList>
            <consortium name="Ensembl"/>
        </authorList>
    </citation>
    <scope>IDENTIFICATION</scope>
</reference>